<evidence type="ECO:0000313" key="6">
    <source>
        <dbReference type="Proteomes" id="UP000198859"/>
    </source>
</evidence>
<dbReference type="InterPro" id="IPR001650">
    <property type="entry name" value="Helicase_C-like"/>
</dbReference>
<evidence type="ECO:0008006" key="7">
    <source>
        <dbReference type="Google" id="ProtNLM"/>
    </source>
</evidence>
<dbReference type="SMART" id="SM00490">
    <property type="entry name" value="HELICc"/>
    <property type="match status" value="1"/>
</dbReference>
<evidence type="ECO:0000259" key="4">
    <source>
        <dbReference type="PROSITE" id="PS51194"/>
    </source>
</evidence>
<organism evidence="5 6">
    <name type="scientific">Nocardioides scoriae</name>
    <dbReference type="NCBI Taxonomy" id="642780"/>
    <lineage>
        <taxon>Bacteria</taxon>
        <taxon>Bacillati</taxon>
        <taxon>Actinomycetota</taxon>
        <taxon>Actinomycetes</taxon>
        <taxon>Propionibacteriales</taxon>
        <taxon>Nocardioidaceae</taxon>
        <taxon>Nocardioides</taxon>
    </lineage>
</organism>
<dbReference type="RefSeq" id="WP_091730535.1">
    <property type="nucleotide sequence ID" value="NZ_LT629757.1"/>
</dbReference>
<dbReference type="Gene3D" id="3.40.50.300">
    <property type="entry name" value="P-loop containing nucleotide triphosphate hydrolases"/>
    <property type="match status" value="2"/>
</dbReference>
<dbReference type="EMBL" id="LT629757">
    <property type="protein sequence ID" value="SDS78395.1"/>
    <property type="molecule type" value="Genomic_DNA"/>
</dbReference>
<dbReference type="GO" id="GO:0006289">
    <property type="term" value="P:nucleotide-excision repair"/>
    <property type="evidence" value="ECO:0007669"/>
    <property type="project" value="TreeGrafter"/>
</dbReference>
<feature type="domain" description="Helicase ATP-binding" evidence="3">
    <location>
        <begin position="95"/>
        <end position="312"/>
    </location>
</feature>
<dbReference type="InterPro" id="IPR014001">
    <property type="entry name" value="Helicase_ATP-bd"/>
</dbReference>
<dbReference type="GO" id="GO:0036297">
    <property type="term" value="P:interstrand cross-link repair"/>
    <property type="evidence" value="ECO:0007669"/>
    <property type="project" value="TreeGrafter"/>
</dbReference>
<dbReference type="GO" id="GO:0043138">
    <property type="term" value="F:3'-5' DNA helicase activity"/>
    <property type="evidence" value="ECO:0007669"/>
    <property type="project" value="TreeGrafter"/>
</dbReference>
<evidence type="ECO:0000313" key="5">
    <source>
        <dbReference type="EMBL" id="SDS78395.1"/>
    </source>
</evidence>
<accession>A0A1H1V0Y2</accession>
<keyword evidence="1" id="KW-0547">Nucleotide-binding</keyword>
<evidence type="ECO:0000259" key="3">
    <source>
        <dbReference type="PROSITE" id="PS51192"/>
    </source>
</evidence>
<sequence>MGELLPTVQARAIREGLLDYLGTTLSLADEDARATLLDFLSHPDTGIFKGPYLRLRLPFEPAADGWRDHLGWYEGFSPYGHQAETFARLTSLDLGPDQPRPLPTVLTTGTGSGKTEAFLHPILDHVLRAKRVGEQGTKALLLYPMNALANDQAGRLAEMITTHEALAGVTAALYTGQAGPTRTKVSADSLITDRDVIRSSAPDILLTNYKMLDQLLLRHADARIWEQSALSLRYLVLDEFHTYDGAQGTDVAMLLRRLGLTLKSHWPDSHADLTDDDRDRPLGRITPVATSATLGGEGDGQAIADFATTVFGEPIGADCVVTESRVTAEQWEAPSLVAVSDAGVTIEDSARAARDVAAAVDALGQDPTGEAITAAVAGVLFPDRSSTGLDDLDLFRAHPLTGRLIRTAAAAADVADLADVAVAGAGLEQEEAEAYLLCFVAALSHLRAAHGRVMPSIELHLWIRELSRLDRSASLDVRYRWFDDGEIVQDEGVVGSEPWFPSLFCRHCGRSGWGVALAPTGTDLDTDDDTIRKRALAKDERFRAVLLALPEAEAFSALDDAAPVEGLRWFHTRERRFLTAPPTVEADLREGRVLPVLMHVGDEAGKASKDDTCPSCRTRDAIRFVGSAVATQLSVTLSTLFGDPHLDPAEKKALVFTDSVQDAAHRAGFVQSRSHGLTLRSVLRSAVNDHPRTLDALVDRVIESAGDDRQNRHRILPPDLAGWSKLRGFWEAATLARVTPKVRTMVRRRLLLDAVLEFGLQSRVGRTLERTGSVTAHVDVPEATLLAAARQAVADAGGTGTLGAFAPEDTQLVQWARGVLERMRERGAIEHEWFRRYVDHDGARYHVWGGRPKGEGMPAFPAGRAAPGYPRVGGEKLTRDVDLDPVTTPRSWYAVWAGKVLGTGATQGATLARLLLERLAKRDVLLTSTSQGGATIYQISATKVLVQVVPDAALGSTEHLLVCDACQAHTPGSPLVTAQLEGAPCDVARCAGRRRRAPLVDNFYRRMYAAKQIQRVLAREHTSLLDDETRLAYENGFKSRADDPEAPNVLVATPTLEMGIDIGDLSTVMLASLPRSVAAYLQRVGRAGRLTGNALDLAFVRGRGDQLPQLGEPLSMINGQVRPPATYLDAEEILRRQYVASLADRLARRGDAPHPTTATEAMEAPAVGTYLHALVVDGEQDLDHLDAFLHGFPSLTKEAEKSLRDWVTPGSTPLTSALSVRVHEESLRWRTEVETLGHRIDAIQESLPELERRAKSPARTEDDELAFRSALSARKLLLKQRTDLRGEHWIGVLEAHGLLPNYTLLDDTVTLDVSLSWFDTDVGDWRTEPYSYHRGAALALRDFAPGATFYAQGHQISIDAVDLGRDGEAAHRWCFCPACGFADRVAPGSAGIDACPRCGSAALADVKQRLDVVELDQVSAMMKRDEAMIDDARDDRLREPFDIVVAADIDPTLVSRRWYVDGYGFGVRYQKDLTIRWLNLGRSVGHGGLRTVAGQERNALLFRVCSECGQIDNATHRNNATEHRPWCSLRAAAEEKTRLVALSRILRTEGLVVRLPVSVSLGDSFATPSLAAALLLGLRDHIGGAPVHLAVELVEDPTPGGTDNLPALLLHDVVPGGTGYLAELAEPEMLRAVLFAAYEVVRDCPCRDEGRASCHRCLLPFAGPGGAVRVSRVAAERHLRDLLNAGTGSSDEPVPTGEWALTDDETTGFDPESHLEQKFRQVIRDRLKTAGATVDEKPGPNGNRYVITLGGGRVWTIDPQENVLGSRPDFALRSNDTTVPAVMIFCDGWRFHANPAINRLHDDVAKRARLREAGHVVIALTWSDLTDPPAAPPWFGEQMVGAVMGMSQGALTPDAIDLVRAGPLGWLIRWIQDPSPATVAALADWLPMFAMASSQHRGVLSGESAVQAAAGLLDGGALAGEPPTSWAWVGDTVALLARNLGTATASEVALVLDDGDHRLGQAHMDAWRHWLHLSNLLNLRTHATTITVTSLAGADADAGAAAGTDLDDDVPEELRADLAFADAGVRALVIDLHAAGVVGAKIGHEGPDGIPIDLAWPDVSVAVDIGLDDQDRSDLTGTGWRIVRPEIHDIRDALRQEEA</sequence>
<dbReference type="Pfam" id="PF00270">
    <property type="entry name" value="DEAD"/>
    <property type="match status" value="1"/>
</dbReference>
<dbReference type="Pfam" id="PF00271">
    <property type="entry name" value="Helicase_C"/>
    <property type="match status" value="1"/>
</dbReference>
<keyword evidence="6" id="KW-1185">Reference proteome</keyword>
<proteinExistence type="predicted"/>
<protein>
    <recommendedName>
        <fullName evidence="7">ATP-dependent helicase YprA, contains C-terminal metal-binding DUF1998 domain</fullName>
    </recommendedName>
</protein>
<dbReference type="SMART" id="SM00487">
    <property type="entry name" value="DEXDc"/>
    <property type="match status" value="1"/>
</dbReference>
<evidence type="ECO:0000256" key="2">
    <source>
        <dbReference type="ARBA" id="ARBA00022840"/>
    </source>
</evidence>
<dbReference type="PANTHER" id="PTHR47957:SF3">
    <property type="entry name" value="ATP-DEPENDENT HELICASE HRQ1"/>
    <property type="match status" value="1"/>
</dbReference>
<keyword evidence="2" id="KW-0067">ATP-binding</keyword>
<dbReference type="PANTHER" id="PTHR47957">
    <property type="entry name" value="ATP-DEPENDENT HELICASE HRQ1"/>
    <property type="match status" value="1"/>
</dbReference>
<dbReference type="GO" id="GO:0003676">
    <property type="term" value="F:nucleic acid binding"/>
    <property type="evidence" value="ECO:0007669"/>
    <property type="project" value="InterPro"/>
</dbReference>
<evidence type="ECO:0000256" key="1">
    <source>
        <dbReference type="ARBA" id="ARBA00022741"/>
    </source>
</evidence>
<dbReference type="InterPro" id="IPR027417">
    <property type="entry name" value="P-loop_NTPase"/>
</dbReference>
<dbReference type="PROSITE" id="PS51192">
    <property type="entry name" value="HELICASE_ATP_BIND_1"/>
    <property type="match status" value="1"/>
</dbReference>
<reference evidence="6" key="1">
    <citation type="submission" date="2016-10" db="EMBL/GenBank/DDBJ databases">
        <authorList>
            <person name="Varghese N."/>
            <person name="Submissions S."/>
        </authorList>
    </citation>
    <scope>NUCLEOTIDE SEQUENCE [LARGE SCALE GENOMIC DNA]</scope>
    <source>
        <strain evidence="6">DSM 22127</strain>
    </source>
</reference>
<dbReference type="InterPro" id="IPR011545">
    <property type="entry name" value="DEAD/DEAH_box_helicase_dom"/>
</dbReference>
<gene>
    <name evidence="5" type="ORF">SAMN04488570_2688</name>
</gene>
<dbReference type="Pfam" id="PF09369">
    <property type="entry name" value="MZB"/>
    <property type="match status" value="1"/>
</dbReference>
<dbReference type="Proteomes" id="UP000198859">
    <property type="component" value="Chromosome I"/>
</dbReference>
<dbReference type="SUPFAM" id="SSF52540">
    <property type="entry name" value="P-loop containing nucleoside triphosphate hydrolases"/>
    <property type="match status" value="2"/>
</dbReference>
<dbReference type="STRING" id="642780.SAMN04488570_2688"/>
<dbReference type="GO" id="GO:0005524">
    <property type="term" value="F:ATP binding"/>
    <property type="evidence" value="ECO:0007669"/>
    <property type="project" value="UniProtKB-KW"/>
</dbReference>
<dbReference type="PROSITE" id="PS51194">
    <property type="entry name" value="HELICASE_CTER"/>
    <property type="match status" value="1"/>
</dbReference>
<name>A0A1H1V0Y2_9ACTN</name>
<dbReference type="InterPro" id="IPR018973">
    <property type="entry name" value="MZB"/>
</dbReference>
<dbReference type="OrthoDB" id="3197455at2"/>
<feature type="domain" description="Helicase C-terminal" evidence="4">
    <location>
        <begin position="955"/>
        <end position="1134"/>
    </location>
</feature>